<dbReference type="OMA" id="FGTSGIM"/>
<dbReference type="InterPro" id="IPR050188">
    <property type="entry name" value="RluA_PseudoU_synthase"/>
</dbReference>
<feature type="domain" description="Pseudouridine synthase RsuA/RluA-like" evidence="2">
    <location>
        <begin position="42"/>
        <end position="207"/>
    </location>
</feature>
<accession>A0A087UID3</accession>
<dbReference type="GO" id="GO:0003723">
    <property type="term" value="F:RNA binding"/>
    <property type="evidence" value="ECO:0007669"/>
    <property type="project" value="InterPro"/>
</dbReference>
<reference evidence="3 4" key="1">
    <citation type="submission" date="2013-11" db="EMBL/GenBank/DDBJ databases">
        <title>Genome sequencing of Stegodyphus mimosarum.</title>
        <authorList>
            <person name="Bechsgaard J."/>
        </authorList>
    </citation>
    <scope>NUCLEOTIDE SEQUENCE [LARGE SCALE GENOMIC DNA]</scope>
</reference>
<dbReference type="InterPro" id="IPR006145">
    <property type="entry name" value="PsdUridine_synth_RsuA/RluA"/>
</dbReference>
<dbReference type="PANTHER" id="PTHR21600">
    <property type="entry name" value="MITOCHONDRIAL RNA PSEUDOURIDINE SYNTHASE"/>
    <property type="match status" value="1"/>
</dbReference>
<dbReference type="Pfam" id="PF00849">
    <property type="entry name" value="PseudoU_synth_2"/>
    <property type="match status" value="1"/>
</dbReference>
<protein>
    <submittedName>
        <fullName evidence="3">RNA pseudouridylate synthase domain-containing protein 1</fullName>
    </submittedName>
</protein>
<dbReference type="STRING" id="407821.A0A087UID3"/>
<dbReference type="GO" id="GO:0009982">
    <property type="term" value="F:pseudouridine synthase activity"/>
    <property type="evidence" value="ECO:0007669"/>
    <property type="project" value="InterPro"/>
</dbReference>
<gene>
    <name evidence="3" type="ORF">X975_21464</name>
</gene>
<feature type="non-terminal residue" evidence="3">
    <location>
        <position position="252"/>
    </location>
</feature>
<proteinExistence type="inferred from homology"/>
<evidence type="ECO:0000313" key="3">
    <source>
        <dbReference type="EMBL" id="KFM77122.1"/>
    </source>
</evidence>
<comment type="similarity">
    <text evidence="1">Belongs to the pseudouridine synthase RluA family.</text>
</comment>
<dbReference type="Gene3D" id="3.30.2350.10">
    <property type="entry name" value="Pseudouridine synthase"/>
    <property type="match status" value="1"/>
</dbReference>
<dbReference type="InterPro" id="IPR020103">
    <property type="entry name" value="PsdUridine_synth_cat_dom_sf"/>
</dbReference>
<dbReference type="PANTHER" id="PTHR21600:SF87">
    <property type="entry name" value="RNA PSEUDOURIDYLATE SYNTHASE DOMAIN-CONTAINING PROTEIN 1"/>
    <property type="match status" value="1"/>
</dbReference>
<evidence type="ECO:0000256" key="1">
    <source>
        <dbReference type="ARBA" id="ARBA00010876"/>
    </source>
</evidence>
<dbReference type="Proteomes" id="UP000054359">
    <property type="component" value="Unassembled WGS sequence"/>
</dbReference>
<sequence>MSLIHKLEVNTRWLISRVMKIYVMGCKPATLDDLEILHLSDNFLVVNKQCDIAINSESTIQHPVTVATQLNHKFKALSDPSVKFGFRFCHRLDYSTSGVLCIALNKNAAKQSYLAMSSKRSEKYYLALVYGHVQSEHLIVDKPIGYDSRQEYSHCMCTADKEYCINPRWAVSRLLVLQHGFYNGRPASKLLLKLITGRRHQLRVHCHELGHTIIGDYTYSNRKDISPYRMFLHSYRLVLPSEVENLDISTND</sequence>
<dbReference type="OrthoDB" id="418349at2759"/>
<evidence type="ECO:0000313" key="4">
    <source>
        <dbReference type="Proteomes" id="UP000054359"/>
    </source>
</evidence>
<evidence type="ECO:0000259" key="2">
    <source>
        <dbReference type="Pfam" id="PF00849"/>
    </source>
</evidence>
<organism evidence="3 4">
    <name type="scientific">Stegodyphus mimosarum</name>
    <name type="common">African social velvet spider</name>
    <dbReference type="NCBI Taxonomy" id="407821"/>
    <lineage>
        <taxon>Eukaryota</taxon>
        <taxon>Metazoa</taxon>
        <taxon>Ecdysozoa</taxon>
        <taxon>Arthropoda</taxon>
        <taxon>Chelicerata</taxon>
        <taxon>Arachnida</taxon>
        <taxon>Araneae</taxon>
        <taxon>Araneomorphae</taxon>
        <taxon>Entelegynae</taxon>
        <taxon>Eresoidea</taxon>
        <taxon>Eresidae</taxon>
        <taxon>Stegodyphus</taxon>
    </lineage>
</organism>
<dbReference type="CDD" id="cd02869">
    <property type="entry name" value="PseudoU_synth_RluA_like"/>
    <property type="match status" value="1"/>
</dbReference>
<name>A0A087UID3_STEMI</name>
<dbReference type="AlphaFoldDB" id="A0A087UID3"/>
<dbReference type="SUPFAM" id="SSF55120">
    <property type="entry name" value="Pseudouridine synthase"/>
    <property type="match status" value="1"/>
</dbReference>
<keyword evidence="4" id="KW-1185">Reference proteome</keyword>
<dbReference type="GO" id="GO:0000455">
    <property type="term" value="P:enzyme-directed rRNA pseudouridine synthesis"/>
    <property type="evidence" value="ECO:0007669"/>
    <property type="project" value="TreeGrafter"/>
</dbReference>
<dbReference type="EMBL" id="KK119940">
    <property type="protein sequence ID" value="KFM77122.1"/>
    <property type="molecule type" value="Genomic_DNA"/>
</dbReference>